<dbReference type="AlphaFoldDB" id="A0A0M3IMB9"/>
<dbReference type="WBParaSite" id="ALUE_0001989701-mRNA-1">
    <property type="protein sequence ID" value="ALUE_0001989701-mRNA-1"/>
    <property type="gene ID" value="ALUE_0001989701"/>
</dbReference>
<protein>
    <submittedName>
        <fullName evidence="2">Secreted protein</fullName>
    </submittedName>
</protein>
<keyword evidence="1" id="KW-1185">Reference proteome</keyword>
<organism evidence="1 2">
    <name type="scientific">Ascaris lumbricoides</name>
    <name type="common">Giant roundworm</name>
    <dbReference type="NCBI Taxonomy" id="6252"/>
    <lineage>
        <taxon>Eukaryota</taxon>
        <taxon>Metazoa</taxon>
        <taxon>Ecdysozoa</taxon>
        <taxon>Nematoda</taxon>
        <taxon>Chromadorea</taxon>
        <taxon>Rhabditida</taxon>
        <taxon>Spirurina</taxon>
        <taxon>Ascaridomorpha</taxon>
        <taxon>Ascaridoidea</taxon>
        <taxon>Ascarididae</taxon>
        <taxon>Ascaris</taxon>
    </lineage>
</organism>
<reference evidence="2" key="1">
    <citation type="submission" date="2017-02" db="UniProtKB">
        <authorList>
            <consortium name="WormBaseParasite"/>
        </authorList>
    </citation>
    <scope>IDENTIFICATION</scope>
</reference>
<sequence>MFSGGLASVCMRALLKVCVRAETQEHIIAAAERRNSQACTTIASQCLANDRCTQLLVDKTVAIAGKHFW</sequence>
<name>A0A0M3IMB9_ASCLU</name>
<evidence type="ECO:0000313" key="1">
    <source>
        <dbReference type="Proteomes" id="UP000036681"/>
    </source>
</evidence>
<evidence type="ECO:0000313" key="2">
    <source>
        <dbReference type="WBParaSite" id="ALUE_0001989701-mRNA-1"/>
    </source>
</evidence>
<accession>A0A0M3IMB9</accession>
<dbReference type="Proteomes" id="UP000036681">
    <property type="component" value="Unplaced"/>
</dbReference>
<proteinExistence type="predicted"/>